<sequence length="130" mass="15152">MSTHNLKPDEYMKGLNQEHVAKLTEDAYKHFHEYTKAELKLTIEDCELLESMNKATQEKYGQLGQMNQRIMKEISGLQTSYDDFSDFIDQIDTLHQQAIELEKTVKALDDYSLHLENKVSKVMHTSNNKI</sequence>
<reference evidence="2 3" key="1">
    <citation type="submission" date="2016-03" db="EMBL/GenBank/DDBJ databases">
        <title>Choanephora cucurbitarum.</title>
        <authorList>
            <person name="Min B."/>
            <person name="Park H."/>
            <person name="Park J.-H."/>
            <person name="Shin H.-D."/>
            <person name="Choi I.-G."/>
        </authorList>
    </citation>
    <scope>NUCLEOTIDE SEQUENCE [LARGE SCALE GENOMIC DNA]</scope>
    <source>
        <strain evidence="2 3">KUS-F28377</strain>
    </source>
</reference>
<dbReference type="Pfam" id="PF10046">
    <property type="entry name" value="BLOC1_2"/>
    <property type="match status" value="1"/>
</dbReference>
<dbReference type="AlphaFoldDB" id="A0A1C7NSE0"/>
<name>A0A1C7NSE0_9FUNG</name>
<evidence type="ECO:0000313" key="3">
    <source>
        <dbReference type="Proteomes" id="UP000093000"/>
    </source>
</evidence>
<dbReference type="GO" id="GO:0000930">
    <property type="term" value="C:gamma-tubulin complex"/>
    <property type="evidence" value="ECO:0007669"/>
    <property type="project" value="TreeGrafter"/>
</dbReference>
<gene>
    <name evidence="2" type="primary">bloc1s2</name>
    <name evidence="2" type="ORF">A0J61_01698</name>
</gene>
<evidence type="ECO:0000313" key="2">
    <source>
        <dbReference type="EMBL" id="OBZ90244.1"/>
    </source>
</evidence>
<accession>A0A1C7NSE0</accession>
<comment type="similarity">
    <text evidence="1">Belongs to the BLOC1S2 family.</text>
</comment>
<keyword evidence="3" id="KW-1185">Reference proteome</keyword>
<dbReference type="PANTHER" id="PTHR46479">
    <property type="entry name" value="BIOGENESIS OF LYSOSOME-RELATED ORGANELLES COMPLEX 1 SUBUNIT 2"/>
    <property type="match status" value="1"/>
</dbReference>
<proteinExistence type="inferred from homology"/>
<dbReference type="STRING" id="101091.A0A1C7NSE0"/>
<dbReference type="GO" id="GO:0031083">
    <property type="term" value="C:BLOC-1 complex"/>
    <property type="evidence" value="ECO:0007669"/>
    <property type="project" value="TreeGrafter"/>
</dbReference>
<evidence type="ECO:0000256" key="1">
    <source>
        <dbReference type="ARBA" id="ARBA00008468"/>
    </source>
</evidence>
<dbReference type="OrthoDB" id="244061at2759"/>
<dbReference type="InParanoid" id="A0A1C7NSE0"/>
<comment type="caution">
    <text evidence="2">The sequence shown here is derived from an EMBL/GenBank/DDBJ whole genome shotgun (WGS) entry which is preliminary data.</text>
</comment>
<organism evidence="2 3">
    <name type="scientific">Choanephora cucurbitarum</name>
    <dbReference type="NCBI Taxonomy" id="101091"/>
    <lineage>
        <taxon>Eukaryota</taxon>
        <taxon>Fungi</taxon>
        <taxon>Fungi incertae sedis</taxon>
        <taxon>Mucoromycota</taxon>
        <taxon>Mucoromycotina</taxon>
        <taxon>Mucoromycetes</taxon>
        <taxon>Mucorales</taxon>
        <taxon>Mucorineae</taxon>
        <taxon>Choanephoraceae</taxon>
        <taxon>Choanephoroideae</taxon>
        <taxon>Choanephora</taxon>
    </lineage>
</organism>
<dbReference type="GO" id="GO:0043015">
    <property type="term" value="F:gamma-tubulin binding"/>
    <property type="evidence" value="ECO:0007669"/>
    <property type="project" value="TreeGrafter"/>
</dbReference>
<protein>
    <submittedName>
        <fullName evidence="2">Biogenesis of lysosome-related organelles complex 1 subunit 2</fullName>
    </submittedName>
</protein>
<dbReference type="Proteomes" id="UP000093000">
    <property type="component" value="Unassembled WGS sequence"/>
</dbReference>
<dbReference type="EMBL" id="LUGH01000057">
    <property type="protein sequence ID" value="OBZ90244.1"/>
    <property type="molecule type" value="Genomic_DNA"/>
</dbReference>
<dbReference type="InterPro" id="IPR019269">
    <property type="entry name" value="BLOC1_su2"/>
</dbReference>
<dbReference type="GO" id="GO:0032418">
    <property type="term" value="P:lysosome localization"/>
    <property type="evidence" value="ECO:0007669"/>
    <property type="project" value="TreeGrafter"/>
</dbReference>
<dbReference type="GO" id="GO:0099078">
    <property type="term" value="C:BORC complex"/>
    <property type="evidence" value="ECO:0007669"/>
    <property type="project" value="TreeGrafter"/>
</dbReference>
<dbReference type="GO" id="GO:0016197">
    <property type="term" value="P:endosomal transport"/>
    <property type="evidence" value="ECO:0007669"/>
    <property type="project" value="TreeGrafter"/>
</dbReference>
<dbReference type="PANTHER" id="PTHR46479:SF1">
    <property type="entry name" value="BIOGENESIS OF LYSOSOME-RELATED ORGANELLES COMPLEX 1 SUBUNIT 2"/>
    <property type="match status" value="1"/>
</dbReference>